<dbReference type="EMBL" id="VTZN01000501">
    <property type="protein sequence ID" value="KAA1240375.1"/>
    <property type="molecule type" value="Genomic_DNA"/>
</dbReference>
<reference evidence="1 2" key="1">
    <citation type="submission" date="2019-09" db="EMBL/GenBank/DDBJ databases">
        <title>Report of infection by Mycobacterium simiae a patient suffering from pulmonary tuberculosis.</title>
        <authorList>
            <person name="Mohanty P.S."/>
            <person name="Bansal A.K."/>
            <person name="Singh H."/>
            <person name="Sharma S."/>
            <person name="Patil S.A."/>
            <person name="Upadhaya P."/>
            <person name="Singh P.K."/>
            <person name="Kumar D."/>
            <person name="Kumar S."/>
            <person name="Singh R.K."/>
            <person name="Chaudhary B."/>
        </authorList>
    </citation>
    <scope>NUCLEOTIDE SEQUENCE [LARGE SCALE GENOMIC DNA]</scope>
    <source>
        <strain evidence="1 2">JAL-560-SIM</strain>
    </source>
</reference>
<evidence type="ECO:0000313" key="1">
    <source>
        <dbReference type="EMBL" id="KAA1240375.1"/>
    </source>
</evidence>
<proteinExistence type="predicted"/>
<dbReference type="AlphaFoldDB" id="A0A5B1AXX9"/>
<accession>A0A5B1AXX9</accession>
<feature type="non-terminal residue" evidence="1">
    <location>
        <position position="1"/>
    </location>
</feature>
<sequence length="57" mass="6189">EMLISAQTRDALAEGILAAVKRLYLLGKNDRPTGTFTFAELLAHELSVERASRLSGS</sequence>
<evidence type="ECO:0000313" key="2">
    <source>
        <dbReference type="Proteomes" id="UP000324701"/>
    </source>
</evidence>
<comment type="caution">
    <text evidence="1">The sequence shown here is derived from an EMBL/GenBank/DDBJ whole genome shotgun (WGS) entry which is preliminary data.</text>
</comment>
<organism evidence="1 2">
    <name type="scientific">Mycobacterium simiae</name>
    <name type="common">Mycobacterium habana</name>
    <dbReference type="NCBI Taxonomy" id="1784"/>
    <lineage>
        <taxon>Bacteria</taxon>
        <taxon>Bacillati</taxon>
        <taxon>Actinomycetota</taxon>
        <taxon>Actinomycetes</taxon>
        <taxon>Mycobacteriales</taxon>
        <taxon>Mycobacteriaceae</taxon>
        <taxon>Mycobacterium</taxon>
        <taxon>Mycobacterium simiae complex</taxon>
    </lineage>
</organism>
<gene>
    <name evidence="1" type="ORF">F0Q45_26630</name>
</gene>
<name>A0A5B1AXX9_MYCSI</name>
<dbReference type="Proteomes" id="UP000324701">
    <property type="component" value="Unassembled WGS sequence"/>
</dbReference>
<keyword evidence="2" id="KW-1185">Reference proteome</keyword>
<protein>
    <submittedName>
        <fullName evidence="1">N-acetylmuramoyl-L-alanine amidase</fullName>
    </submittedName>
</protein>